<evidence type="ECO:0000313" key="1">
    <source>
        <dbReference type="EMBL" id="PZM18181.1"/>
    </source>
</evidence>
<dbReference type="EMBL" id="QKWF01000041">
    <property type="protein sequence ID" value="PZM18181.1"/>
    <property type="molecule type" value="Genomic_DNA"/>
</dbReference>
<sequence>MPKGVVHINTCLSTVFKNNHDLLSYHAMCLSIVVDYRVKSTGLGHANTSLINQLPVLRTANKKLENALFIRALVLNCLTNHYSELWKDCWLDQYQDEKWTDSGLLNNNFFNQLKPEWVRENALRTDFERRQALLEIDVLVAMELGMTLQELLTIYRVQFPVMQQYERETYYDQSGRIVFTPSKGLVGVGLSRNAGPRDPSVIIEYPDGKKESKPLGWTEAQKLPDGTKIHRTILDDTQPGGPVERVITYTSPWYLPNREEDYKQAWEVFEARFKAQEGV</sequence>
<accession>A0A3F3MU08</accession>
<organism evidence="1 2">
    <name type="scientific">Acinetobacter baumannii</name>
    <dbReference type="NCBI Taxonomy" id="470"/>
    <lineage>
        <taxon>Bacteria</taxon>
        <taxon>Pseudomonadati</taxon>
        <taxon>Pseudomonadota</taxon>
        <taxon>Gammaproteobacteria</taxon>
        <taxon>Moraxellales</taxon>
        <taxon>Moraxellaceae</taxon>
        <taxon>Acinetobacter</taxon>
        <taxon>Acinetobacter calcoaceticus/baumannii complex</taxon>
    </lineage>
</organism>
<reference evidence="1 2" key="1">
    <citation type="submission" date="2018-06" db="EMBL/GenBank/DDBJ databases">
        <title>Carbapenemase-producing Acinetobacter spp. from environmental sources in an hospital from French Polynesia.</title>
        <authorList>
            <person name="Bonnin R.A."/>
            <person name="Levy M."/>
            <person name="Cuzon G."/>
            <person name="Dortet L."/>
            <person name="Naas T."/>
        </authorList>
    </citation>
    <scope>NUCLEOTIDE SEQUENCE [LARGE SCALE GENOMIC DNA]</scope>
    <source>
        <strain evidence="1 2">R10</strain>
    </source>
</reference>
<comment type="caution">
    <text evidence="1">The sequence shown here is derived from an EMBL/GenBank/DDBJ whole genome shotgun (WGS) entry which is preliminary data.</text>
</comment>
<evidence type="ECO:0000313" key="2">
    <source>
        <dbReference type="Proteomes" id="UP000248662"/>
    </source>
</evidence>
<dbReference type="AlphaFoldDB" id="A0A3F3MU08"/>
<dbReference type="Proteomes" id="UP000248662">
    <property type="component" value="Unassembled WGS sequence"/>
</dbReference>
<name>A0A3F3MU08_ACIBA</name>
<protein>
    <submittedName>
        <fullName evidence="1">Uncharacterized protein</fullName>
    </submittedName>
</protein>
<gene>
    <name evidence="1" type="ORF">DOL94_05205</name>
</gene>
<proteinExistence type="predicted"/>